<name>A0A7K0DJM5_9NOCA</name>
<evidence type="ECO:0000256" key="2">
    <source>
        <dbReference type="ARBA" id="ARBA00023015"/>
    </source>
</evidence>
<dbReference type="PRINTS" id="PR00038">
    <property type="entry name" value="HTHLUXR"/>
</dbReference>
<evidence type="ECO:0000256" key="3">
    <source>
        <dbReference type="ARBA" id="ARBA00023125"/>
    </source>
</evidence>
<organism evidence="8 9">
    <name type="scientific">Nocardia aurantia</name>
    <dbReference type="NCBI Taxonomy" id="2585199"/>
    <lineage>
        <taxon>Bacteria</taxon>
        <taxon>Bacillati</taxon>
        <taxon>Actinomycetota</taxon>
        <taxon>Actinomycetes</taxon>
        <taxon>Mycobacteriales</taxon>
        <taxon>Nocardiaceae</taxon>
        <taxon>Nocardia</taxon>
    </lineage>
</organism>
<evidence type="ECO:0000259" key="7">
    <source>
        <dbReference type="PROSITE" id="PS50110"/>
    </source>
</evidence>
<dbReference type="GO" id="GO:0006355">
    <property type="term" value="P:regulation of DNA-templated transcription"/>
    <property type="evidence" value="ECO:0007669"/>
    <property type="project" value="InterPro"/>
</dbReference>
<keyword evidence="3" id="KW-0238">DNA-binding</keyword>
<dbReference type="SMART" id="SM00448">
    <property type="entry name" value="REC"/>
    <property type="match status" value="1"/>
</dbReference>
<reference evidence="8 9" key="1">
    <citation type="submission" date="2019-10" db="EMBL/GenBank/DDBJ databases">
        <title>Nocardia macrotermitis sp. nov. and Nocardia aurantia sp. nov., isolated from the gut of fungus growing-termite Macrotermes natalensis.</title>
        <authorList>
            <person name="Benndorf R."/>
            <person name="Schwitalla J."/>
            <person name="Martin K."/>
            <person name="De Beer W."/>
            <person name="Kaster A.-K."/>
            <person name="Vollmers J."/>
            <person name="Poulsen M."/>
            <person name="Beemelmanns C."/>
        </authorList>
    </citation>
    <scope>NUCLEOTIDE SEQUENCE [LARGE SCALE GENOMIC DNA]</scope>
    <source>
        <strain evidence="8 9">RB56</strain>
    </source>
</reference>
<feature type="domain" description="HTH luxR-type" evidence="6">
    <location>
        <begin position="153"/>
        <end position="218"/>
    </location>
</feature>
<dbReference type="Pfam" id="PF00072">
    <property type="entry name" value="Response_reg"/>
    <property type="match status" value="1"/>
</dbReference>
<keyword evidence="2" id="KW-0805">Transcription regulation</keyword>
<evidence type="ECO:0000313" key="9">
    <source>
        <dbReference type="Proteomes" id="UP000431401"/>
    </source>
</evidence>
<evidence type="ECO:0000256" key="4">
    <source>
        <dbReference type="ARBA" id="ARBA00023163"/>
    </source>
</evidence>
<dbReference type="GO" id="GO:0000160">
    <property type="term" value="P:phosphorelay signal transduction system"/>
    <property type="evidence" value="ECO:0007669"/>
    <property type="project" value="InterPro"/>
</dbReference>
<dbReference type="InterPro" id="IPR000792">
    <property type="entry name" value="Tscrpt_reg_LuxR_C"/>
</dbReference>
<dbReference type="PROSITE" id="PS50043">
    <property type="entry name" value="HTH_LUXR_2"/>
    <property type="match status" value="1"/>
</dbReference>
<dbReference type="SUPFAM" id="SSF46894">
    <property type="entry name" value="C-terminal effector domain of the bipartite response regulators"/>
    <property type="match status" value="1"/>
</dbReference>
<evidence type="ECO:0000256" key="5">
    <source>
        <dbReference type="PROSITE-ProRule" id="PRU00169"/>
    </source>
</evidence>
<keyword evidence="1 5" id="KW-0597">Phosphoprotein</keyword>
<dbReference type="SUPFAM" id="SSF52172">
    <property type="entry name" value="CheY-like"/>
    <property type="match status" value="1"/>
</dbReference>
<gene>
    <name evidence="8" type="primary">liaR_1</name>
    <name evidence="8" type="ORF">NRB56_15730</name>
</gene>
<dbReference type="PANTHER" id="PTHR43214:SF24">
    <property type="entry name" value="TRANSCRIPTIONAL REGULATORY PROTEIN NARL-RELATED"/>
    <property type="match status" value="1"/>
</dbReference>
<dbReference type="InterPro" id="IPR039420">
    <property type="entry name" value="WalR-like"/>
</dbReference>
<dbReference type="EMBL" id="WEGI01000003">
    <property type="protein sequence ID" value="MQY26013.1"/>
    <property type="molecule type" value="Genomic_DNA"/>
</dbReference>
<dbReference type="RefSeq" id="WP_153339865.1">
    <property type="nucleotide sequence ID" value="NZ_WEGI01000003.1"/>
</dbReference>
<dbReference type="SMART" id="SM00421">
    <property type="entry name" value="HTH_LUXR"/>
    <property type="match status" value="1"/>
</dbReference>
<dbReference type="PANTHER" id="PTHR43214">
    <property type="entry name" value="TWO-COMPONENT RESPONSE REGULATOR"/>
    <property type="match status" value="1"/>
</dbReference>
<dbReference type="InterPro" id="IPR016032">
    <property type="entry name" value="Sig_transdc_resp-reg_C-effctor"/>
</dbReference>
<feature type="domain" description="Response regulatory" evidence="7">
    <location>
        <begin position="4"/>
        <end position="125"/>
    </location>
</feature>
<keyword evidence="4" id="KW-0804">Transcription</keyword>
<dbReference type="InterPro" id="IPR011006">
    <property type="entry name" value="CheY-like_superfamily"/>
</dbReference>
<protein>
    <submittedName>
        <fullName evidence="8">Transcriptional regulatory protein LiaR</fullName>
    </submittedName>
</protein>
<evidence type="ECO:0000256" key="1">
    <source>
        <dbReference type="ARBA" id="ARBA00022553"/>
    </source>
</evidence>
<dbReference type="Pfam" id="PF00196">
    <property type="entry name" value="GerE"/>
    <property type="match status" value="1"/>
</dbReference>
<dbReference type="OrthoDB" id="9808843at2"/>
<evidence type="ECO:0000313" key="8">
    <source>
        <dbReference type="EMBL" id="MQY26013.1"/>
    </source>
</evidence>
<dbReference type="CDD" id="cd17535">
    <property type="entry name" value="REC_NarL-like"/>
    <property type="match status" value="1"/>
</dbReference>
<accession>A0A7K0DJM5</accession>
<dbReference type="InterPro" id="IPR058245">
    <property type="entry name" value="NreC/VraR/RcsB-like_REC"/>
</dbReference>
<dbReference type="GO" id="GO:0003677">
    <property type="term" value="F:DNA binding"/>
    <property type="evidence" value="ECO:0007669"/>
    <property type="project" value="UniProtKB-KW"/>
</dbReference>
<evidence type="ECO:0000259" key="6">
    <source>
        <dbReference type="PROSITE" id="PS50043"/>
    </source>
</evidence>
<dbReference type="CDD" id="cd06170">
    <property type="entry name" value="LuxR_C_like"/>
    <property type="match status" value="1"/>
</dbReference>
<dbReference type="PROSITE" id="PS50110">
    <property type="entry name" value="RESPONSE_REGULATORY"/>
    <property type="match status" value="1"/>
</dbReference>
<dbReference type="Gene3D" id="3.40.50.2300">
    <property type="match status" value="1"/>
</dbReference>
<sequence>MSITVVVADDQPLVRAGIVLLLGVETDIEVVGEASDGREVLELVAVHRPDVVLMDLRMPEMDGIEATAALTADSARDPDRLTKVLVLTTFRDDDAVYGALRSGASGFLLKHAAPGDLAAAVRRVAAGEAWIDPAVAGRVIAALAGSGRVGPHSSELIDRLTPREREVLVLMAEGLSNNEIRERLVLSEATVKTHVARVIMKTGSRDRTQAVVLAYRSGLVLPGSDG</sequence>
<keyword evidence="9" id="KW-1185">Reference proteome</keyword>
<dbReference type="AlphaFoldDB" id="A0A7K0DJM5"/>
<dbReference type="Proteomes" id="UP000431401">
    <property type="component" value="Unassembled WGS sequence"/>
</dbReference>
<feature type="modified residue" description="4-aspartylphosphate" evidence="5">
    <location>
        <position position="55"/>
    </location>
</feature>
<comment type="caution">
    <text evidence="8">The sequence shown here is derived from an EMBL/GenBank/DDBJ whole genome shotgun (WGS) entry which is preliminary data.</text>
</comment>
<proteinExistence type="predicted"/>
<dbReference type="InterPro" id="IPR001789">
    <property type="entry name" value="Sig_transdc_resp-reg_receiver"/>
</dbReference>